<comment type="caution">
    <text evidence="4">The sequence shown here is derived from an EMBL/GenBank/DDBJ whole genome shotgun (WGS) entry which is preliminary data.</text>
</comment>
<reference evidence="4" key="2">
    <citation type="submission" date="2020-09" db="EMBL/GenBank/DDBJ databases">
        <authorList>
            <person name="Sun Q."/>
            <person name="Zhou Y."/>
        </authorList>
    </citation>
    <scope>NUCLEOTIDE SEQUENCE</scope>
    <source>
        <strain evidence="4">CGMCC 1.15454</strain>
    </source>
</reference>
<reference evidence="4" key="1">
    <citation type="journal article" date="2014" name="Int. J. Syst. Evol. Microbiol.">
        <title>Complete genome sequence of Corynebacterium casei LMG S-19264T (=DSM 44701T), isolated from a smear-ripened cheese.</title>
        <authorList>
            <consortium name="US DOE Joint Genome Institute (JGI-PGF)"/>
            <person name="Walter F."/>
            <person name="Albersmeier A."/>
            <person name="Kalinowski J."/>
            <person name="Ruckert C."/>
        </authorList>
    </citation>
    <scope>NUCLEOTIDE SEQUENCE</scope>
    <source>
        <strain evidence="4">CGMCC 1.15454</strain>
    </source>
</reference>
<proteinExistence type="predicted"/>
<evidence type="ECO:0000256" key="2">
    <source>
        <dbReference type="ARBA" id="ARBA00023287"/>
    </source>
</evidence>
<dbReference type="GO" id="GO:0030420">
    <property type="term" value="P:establishment of competence for transformation"/>
    <property type="evidence" value="ECO:0007669"/>
    <property type="project" value="UniProtKB-KW"/>
</dbReference>
<accession>A0A9W5TUL2</accession>
<dbReference type="EMBL" id="BMJD01000001">
    <property type="protein sequence ID" value="GGB29412.1"/>
    <property type="molecule type" value="Genomic_DNA"/>
</dbReference>
<organism evidence="4 5">
    <name type="scientific">Lentibacillus populi</name>
    <dbReference type="NCBI Taxonomy" id="1827502"/>
    <lineage>
        <taxon>Bacteria</taxon>
        <taxon>Bacillati</taxon>
        <taxon>Bacillota</taxon>
        <taxon>Bacilli</taxon>
        <taxon>Bacillales</taxon>
        <taxon>Bacillaceae</taxon>
        <taxon>Lentibacillus</taxon>
    </lineage>
</organism>
<dbReference type="InterPro" id="IPR012902">
    <property type="entry name" value="N_methyl_site"/>
</dbReference>
<name>A0A9W5TUL2_9BACI</name>
<comment type="subcellular location">
    <subcellularLocation>
        <location evidence="1">Cell surface</location>
    </subcellularLocation>
</comment>
<keyword evidence="5" id="KW-1185">Reference proteome</keyword>
<keyword evidence="3" id="KW-0812">Transmembrane</keyword>
<keyword evidence="2" id="KW-0178">Competence</keyword>
<dbReference type="RefSeq" id="WP_188724583.1">
    <property type="nucleotide sequence ID" value="NZ_BMJD01000001.1"/>
</dbReference>
<keyword evidence="3" id="KW-0472">Membrane</keyword>
<evidence type="ECO:0000313" key="5">
    <source>
        <dbReference type="Proteomes" id="UP000621492"/>
    </source>
</evidence>
<dbReference type="GO" id="GO:0009986">
    <property type="term" value="C:cell surface"/>
    <property type="evidence" value="ECO:0007669"/>
    <property type="project" value="UniProtKB-SubCell"/>
</dbReference>
<dbReference type="Pfam" id="PF07963">
    <property type="entry name" value="N_methyl"/>
    <property type="match status" value="1"/>
</dbReference>
<feature type="transmembrane region" description="Helical" evidence="3">
    <location>
        <begin position="12"/>
        <end position="34"/>
    </location>
</feature>
<protein>
    <submittedName>
        <fullName evidence="4">Uncharacterized protein</fullName>
    </submittedName>
</protein>
<keyword evidence="3" id="KW-1133">Transmembrane helix</keyword>
<evidence type="ECO:0000256" key="3">
    <source>
        <dbReference type="SAM" id="Phobius"/>
    </source>
</evidence>
<dbReference type="AlphaFoldDB" id="A0A9W5TUL2"/>
<evidence type="ECO:0000313" key="4">
    <source>
        <dbReference type="EMBL" id="GGB29412.1"/>
    </source>
</evidence>
<dbReference type="Proteomes" id="UP000621492">
    <property type="component" value="Unassembled WGS sequence"/>
</dbReference>
<sequence>MRNSNGFSLIEVLAAFSIIFMITTTVIPLTSLINKEEEVLRERRHHANQLHDELQTYLWGENKPLPPATYAKVENSTMLFYRFTMENDLVKGCVEWKNVKNKKETFCLYGYSRE</sequence>
<gene>
    <name evidence="4" type="ORF">GCM10011409_03500</name>
</gene>
<evidence type="ECO:0000256" key="1">
    <source>
        <dbReference type="ARBA" id="ARBA00004241"/>
    </source>
</evidence>